<keyword evidence="1" id="KW-0472">Membrane</keyword>
<proteinExistence type="predicted"/>
<reference evidence="2 3" key="1">
    <citation type="journal article" date="2019" name="Emerg. Microbes Infect.">
        <title>Comprehensive subspecies identification of 175 nontuberculous mycobacteria species based on 7547 genomic profiles.</title>
        <authorList>
            <person name="Matsumoto Y."/>
            <person name="Kinjo T."/>
            <person name="Motooka D."/>
            <person name="Nabeya D."/>
            <person name="Jung N."/>
            <person name="Uechi K."/>
            <person name="Horii T."/>
            <person name="Iida T."/>
            <person name="Fujita J."/>
            <person name="Nakamura S."/>
        </authorList>
    </citation>
    <scope>NUCLEOTIDE SEQUENCE [LARGE SCALE GENOMIC DNA]</scope>
    <source>
        <strain evidence="2 3">JCM 18538</strain>
    </source>
</reference>
<keyword evidence="1" id="KW-0812">Transmembrane</keyword>
<dbReference type="KEGG" id="marz:MARA_50730"/>
<keyword evidence="1" id="KW-1133">Transmembrane helix</keyword>
<dbReference type="RefSeq" id="WP_170314490.1">
    <property type="nucleotide sequence ID" value="NZ_AP022593.1"/>
</dbReference>
<evidence type="ECO:0000256" key="1">
    <source>
        <dbReference type="SAM" id="Phobius"/>
    </source>
</evidence>
<keyword evidence="3" id="KW-1185">Reference proteome</keyword>
<accession>A0A7I7S6H5</accession>
<geneLocation type="plasmid" evidence="3">
    <name>pjcm18538 dna</name>
</geneLocation>
<gene>
    <name evidence="2" type="ORF">MARA_50730</name>
</gene>
<evidence type="ECO:0000313" key="3">
    <source>
        <dbReference type="Proteomes" id="UP000467428"/>
    </source>
</evidence>
<sequence length="51" mass="5714">MDFVIQWLWYLAAFLLGSLAAWIVAAVTIGYVSEQEALEAMPGAREPRDRS</sequence>
<evidence type="ECO:0000313" key="2">
    <source>
        <dbReference type="EMBL" id="BBY51605.1"/>
    </source>
</evidence>
<dbReference type="AlphaFoldDB" id="A0A7I7S6H5"/>
<protein>
    <submittedName>
        <fullName evidence="2">Uncharacterized protein</fullName>
    </submittedName>
</protein>
<dbReference type="Proteomes" id="UP000467428">
    <property type="component" value="Chromosome"/>
</dbReference>
<organism evidence="2 3">
    <name type="scientific">Mycolicibacterium arabiense</name>
    <dbReference type="NCBI Taxonomy" id="1286181"/>
    <lineage>
        <taxon>Bacteria</taxon>
        <taxon>Bacillati</taxon>
        <taxon>Actinomycetota</taxon>
        <taxon>Actinomycetes</taxon>
        <taxon>Mycobacteriales</taxon>
        <taxon>Mycobacteriaceae</taxon>
        <taxon>Mycolicibacterium</taxon>
    </lineage>
</organism>
<feature type="transmembrane region" description="Helical" evidence="1">
    <location>
        <begin position="7"/>
        <end position="32"/>
    </location>
</feature>
<name>A0A7I7S6H5_9MYCO</name>
<dbReference type="EMBL" id="AP022593">
    <property type="protein sequence ID" value="BBY51605.1"/>
    <property type="molecule type" value="Genomic_DNA"/>
</dbReference>